<keyword evidence="1" id="KW-0560">Oxidoreductase</keyword>
<keyword evidence="2" id="KW-1133">Transmembrane helix</keyword>
<comment type="caution">
    <text evidence="3">The sequence shown here is derived from an EMBL/GenBank/DDBJ whole genome shotgun (WGS) entry which is preliminary data.</text>
</comment>
<protein>
    <submittedName>
        <fullName evidence="3">Uncharacterized protein</fullName>
    </submittedName>
</protein>
<reference evidence="3 4" key="1">
    <citation type="submission" date="2017-01" db="EMBL/GenBank/DDBJ databases">
        <title>Draft genome sequence of Diplodia seriata F98.1, a fungal species involved in grapevine trunk diseases.</title>
        <authorList>
            <person name="Robert-Siegwald G."/>
            <person name="Vallet J."/>
            <person name="Abou-Mansour E."/>
            <person name="Xu J."/>
            <person name="Rey P."/>
            <person name="Bertsch C."/>
            <person name="Rego C."/>
            <person name="Larignon P."/>
            <person name="Fontaine F."/>
            <person name="Lebrun M.-H."/>
        </authorList>
    </citation>
    <scope>NUCLEOTIDE SEQUENCE [LARGE SCALE GENOMIC DNA]</scope>
    <source>
        <strain evidence="3 4">F98.1</strain>
    </source>
</reference>
<gene>
    <name evidence="3" type="ORF">BK809_0000482</name>
</gene>
<dbReference type="PANTHER" id="PTHR35870:SF6">
    <property type="entry name" value="MGS207 PROTEIN"/>
    <property type="match status" value="1"/>
</dbReference>
<evidence type="ECO:0000313" key="4">
    <source>
        <dbReference type="Proteomes" id="UP000190776"/>
    </source>
</evidence>
<name>A0A1S8BH08_9PEZI</name>
<dbReference type="Proteomes" id="UP000190776">
    <property type="component" value="Unassembled WGS sequence"/>
</dbReference>
<evidence type="ECO:0000256" key="2">
    <source>
        <dbReference type="SAM" id="Phobius"/>
    </source>
</evidence>
<evidence type="ECO:0000313" key="3">
    <source>
        <dbReference type="EMBL" id="OMP86807.1"/>
    </source>
</evidence>
<dbReference type="InterPro" id="IPR025337">
    <property type="entry name" value="Questin_oxidase-like"/>
</dbReference>
<proteinExistence type="predicted"/>
<keyword evidence="2" id="KW-0472">Membrane</keyword>
<dbReference type="AlphaFoldDB" id="A0A1S8BH08"/>
<evidence type="ECO:0000256" key="1">
    <source>
        <dbReference type="ARBA" id="ARBA00023002"/>
    </source>
</evidence>
<dbReference type="STRING" id="420778.A0A1S8BH08"/>
<dbReference type="EMBL" id="MSZU01000077">
    <property type="protein sequence ID" value="OMP86807.1"/>
    <property type="molecule type" value="Genomic_DNA"/>
</dbReference>
<dbReference type="Pfam" id="PF14027">
    <property type="entry name" value="Questin_oxidase"/>
    <property type="match status" value="1"/>
</dbReference>
<organism evidence="3 4">
    <name type="scientific">Diplodia seriata</name>
    <dbReference type="NCBI Taxonomy" id="420778"/>
    <lineage>
        <taxon>Eukaryota</taxon>
        <taxon>Fungi</taxon>
        <taxon>Dikarya</taxon>
        <taxon>Ascomycota</taxon>
        <taxon>Pezizomycotina</taxon>
        <taxon>Dothideomycetes</taxon>
        <taxon>Dothideomycetes incertae sedis</taxon>
        <taxon>Botryosphaeriales</taxon>
        <taxon>Botryosphaeriaceae</taxon>
        <taxon>Diplodia</taxon>
    </lineage>
</organism>
<accession>A0A1S8BH08</accession>
<keyword evidence="2" id="KW-0812">Transmembrane</keyword>
<feature type="transmembrane region" description="Helical" evidence="2">
    <location>
        <begin position="12"/>
        <end position="33"/>
    </location>
</feature>
<dbReference type="PANTHER" id="PTHR35870">
    <property type="entry name" value="PROTEIN, PUTATIVE (AFU_ORTHOLOGUE AFUA_5G03330)-RELATED"/>
    <property type="match status" value="1"/>
</dbReference>
<sequence>MTTRSIERQQLQSAAIGFSSVALATAAMFSWTYRKMPDLFAQRVRVEPEPVYAVEEMAEKRARTVKHLLQANHSIFSVIYHNLEFHNHTPHILGSAYILGSTNEHLNEVYDVETETLEKWTDSPGEITEANWREHFGQREYQRAYMDFFEDQIPKHGHDWKAMTEKYLFDGPNPLINNIICGLGHALIHLGYAYELSSRTLAPEALVLATCFYNAQHKYLDDPSYTQPPPATNPSSGDPLELLRRLRADTRFDDAEAHLFAYHKGDANIATLLASAPHEAAVLEYWNALAVPANDPTAIFEAVQRAAVELLVATKKGGDDGKENGEEEEKYDFFLVHALTTSHALRRLLPVLPARCHVPLVRQWWLLVVTVYVAQHRPAVERRRVEDVDLDGRDWDGFVVGEAALRGRWRNDAHYVKALRAMKNAADTWGDPQQLFLKAAVRFATDFTGWGGFGPAELVRTDERKQAKMGITADELELAALAQVGE</sequence>
<dbReference type="GO" id="GO:0016491">
    <property type="term" value="F:oxidoreductase activity"/>
    <property type="evidence" value="ECO:0007669"/>
    <property type="project" value="UniProtKB-KW"/>
</dbReference>
<dbReference type="OrthoDB" id="10265971at2759"/>